<protein>
    <submittedName>
        <fullName evidence="1">Uncharacterized protein</fullName>
    </submittedName>
</protein>
<dbReference type="Proteomes" id="UP001603857">
    <property type="component" value="Unassembled WGS sequence"/>
</dbReference>
<accession>A0ABD1LVN4</accession>
<organism evidence="1 2">
    <name type="scientific">Flemingia macrophylla</name>
    <dbReference type="NCBI Taxonomy" id="520843"/>
    <lineage>
        <taxon>Eukaryota</taxon>
        <taxon>Viridiplantae</taxon>
        <taxon>Streptophyta</taxon>
        <taxon>Embryophyta</taxon>
        <taxon>Tracheophyta</taxon>
        <taxon>Spermatophyta</taxon>
        <taxon>Magnoliopsida</taxon>
        <taxon>eudicotyledons</taxon>
        <taxon>Gunneridae</taxon>
        <taxon>Pentapetalae</taxon>
        <taxon>rosids</taxon>
        <taxon>fabids</taxon>
        <taxon>Fabales</taxon>
        <taxon>Fabaceae</taxon>
        <taxon>Papilionoideae</taxon>
        <taxon>50 kb inversion clade</taxon>
        <taxon>NPAAA clade</taxon>
        <taxon>indigoferoid/millettioid clade</taxon>
        <taxon>Phaseoleae</taxon>
        <taxon>Flemingia</taxon>
    </lineage>
</organism>
<dbReference type="AlphaFoldDB" id="A0ABD1LVN4"/>
<comment type="caution">
    <text evidence="1">The sequence shown here is derived from an EMBL/GenBank/DDBJ whole genome shotgun (WGS) entry which is preliminary data.</text>
</comment>
<keyword evidence="2" id="KW-1185">Reference proteome</keyword>
<sequence length="247" mass="27897">MTVRSRGSVDLGVGEVNWVCAGWECHYVNMLENGLQAGLESISGLVDANTSIYLLVGRNYNRPKSDDSEAGEVGRLETEGRHSYIRMKLEAASEQTTMVKIAYEGNSPYIELRGHMVKRCSRWIKKKLMVGMREGEMAFFWNMCYEEDEGLQFKDANPINGLDSPAFTGGQIKSLGGICRMSLLKAEYRPVHSPSPLYSDRPGKLLVRQVSHPGGKILCDCRWKLKRGRLTSLKLIIERVRKANFCW</sequence>
<gene>
    <name evidence="1" type="ORF">Fmac_021005</name>
</gene>
<proteinExistence type="predicted"/>
<reference evidence="1 2" key="1">
    <citation type="submission" date="2024-08" db="EMBL/GenBank/DDBJ databases">
        <title>Insights into the chromosomal genome structure of Flemingia macrophylla.</title>
        <authorList>
            <person name="Ding Y."/>
            <person name="Zhao Y."/>
            <person name="Bi W."/>
            <person name="Wu M."/>
            <person name="Zhao G."/>
            <person name="Gong Y."/>
            <person name="Li W."/>
            <person name="Zhang P."/>
        </authorList>
    </citation>
    <scope>NUCLEOTIDE SEQUENCE [LARGE SCALE GENOMIC DNA]</scope>
    <source>
        <strain evidence="1">DYQJB</strain>
        <tissue evidence="1">Leaf</tissue>
    </source>
</reference>
<evidence type="ECO:0000313" key="1">
    <source>
        <dbReference type="EMBL" id="KAL2327578.1"/>
    </source>
</evidence>
<name>A0ABD1LVN4_9FABA</name>
<evidence type="ECO:0000313" key="2">
    <source>
        <dbReference type="Proteomes" id="UP001603857"/>
    </source>
</evidence>
<dbReference type="EMBL" id="JBGMDY010000007">
    <property type="protein sequence ID" value="KAL2327578.1"/>
    <property type="molecule type" value="Genomic_DNA"/>
</dbReference>